<dbReference type="InterPro" id="IPR002641">
    <property type="entry name" value="PNPLA_dom"/>
</dbReference>
<organism evidence="7 8">
    <name type="scientific">Strix occidentalis caurina</name>
    <name type="common">northern spotted owl</name>
    <dbReference type="NCBI Taxonomy" id="311401"/>
    <lineage>
        <taxon>Eukaryota</taxon>
        <taxon>Metazoa</taxon>
        <taxon>Chordata</taxon>
        <taxon>Craniata</taxon>
        <taxon>Vertebrata</taxon>
        <taxon>Euteleostomi</taxon>
        <taxon>Archelosauria</taxon>
        <taxon>Archosauria</taxon>
        <taxon>Dinosauria</taxon>
        <taxon>Saurischia</taxon>
        <taxon>Theropoda</taxon>
        <taxon>Coelurosauria</taxon>
        <taxon>Aves</taxon>
        <taxon>Neognathae</taxon>
        <taxon>Neoaves</taxon>
        <taxon>Telluraves</taxon>
        <taxon>Strigiformes</taxon>
        <taxon>Strigidae</taxon>
        <taxon>Strix</taxon>
    </lineage>
</organism>
<dbReference type="SUPFAM" id="SSF52151">
    <property type="entry name" value="FabD/lysophospholipase-like"/>
    <property type="match status" value="1"/>
</dbReference>
<reference evidence="7" key="1">
    <citation type="submission" date="2025-08" db="UniProtKB">
        <authorList>
            <consortium name="Ensembl"/>
        </authorList>
    </citation>
    <scope>IDENTIFICATION</scope>
</reference>
<dbReference type="InterPro" id="IPR016035">
    <property type="entry name" value="Acyl_Trfase/lysoPLipase"/>
</dbReference>
<keyword evidence="3 4" id="KW-0443">Lipid metabolism</keyword>
<dbReference type="Gene3D" id="3.40.1090.10">
    <property type="entry name" value="Cytosolic phospholipase A2 catalytic domain"/>
    <property type="match status" value="1"/>
</dbReference>
<dbReference type="Ensembl" id="ENSSOCT00000018118.1">
    <property type="protein sequence ID" value="ENSSOCP00000017669.1"/>
    <property type="gene ID" value="ENSSOCG00000013277.1"/>
</dbReference>
<evidence type="ECO:0000256" key="2">
    <source>
        <dbReference type="ARBA" id="ARBA00022963"/>
    </source>
</evidence>
<feature type="active site" description="Nucleophile" evidence="4">
    <location>
        <position position="505"/>
    </location>
</feature>
<dbReference type="PROSITE" id="PS51635">
    <property type="entry name" value="PNPLA"/>
    <property type="match status" value="1"/>
</dbReference>
<reference evidence="7" key="2">
    <citation type="submission" date="2025-09" db="UniProtKB">
        <authorList>
            <consortium name="Ensembl"/>
        </authorList>
    </citation>
    <scope>IDENTIFICATION</scope>
</reference>
<feature type="region of interest" description="Disordered" evidence="5">
    <location>
        <begin position="246"/>
        <end position="285"/>
    </location>
</feature>
<name>A0A8D0FPE2_STROC</name>
<protein>
    <submittedName>
        <fullName evidence="7">Patatin like phospholipase domain containing 8</fullName>
    </submittedName>
</protein>
<dbReference type="GO" id="GO:0019369">
    <property type="term" value="P:arachidonate metabolic process"/>
    <property type="evidence" value="ECO:0007669"/>
    <property type="project" value="TreeGrafter"/>
</dbReference>
<evidence type="ECO:0000256" key="1">
    <source>
        <dbReference type="ARBA" id="ARBA00022801"/>
    </source>
</evidence>
<accession>A0A8D0FPE2</accession>
<dbReference type="CDD" id="cd07211">
    <property type="entry name" value="Pat_PNPLA8"/>
    <property type="match status" value="1"/>
</dbReference>
<dbReference type="GO" id="GO:0016020">
    <property type="term" value="C:membrane"/>
    <property type="evidence" value="ECO:0007669"/>
    <property type="project" value="TreeGrafter"/>
</dbReference>
<evidence type="ECO:0000256" key="4">
    <source>
        <dbReference type="PROSITE-ProRule" id="PRU01161"/>
    </source>
</evidence>
<dbReference type="Proteomes" id="UP000694551">
    <property type="component" value="Unplaced"/>
</dbReference>
<evidence type="ECO:0000313" key="7">
    <source>
        <dbReference type="Ensembl" id="ENSSOCP00000017669.1"/>
    </source>
</evidence>
<feature type="active site" description="Proton acceptor" evidence="4">
    <location>
        <position position="649"/>
    </location>
</feature>
<keyword evidence="2 4" id="KW-0442">Lipid degradation</keyword>
<proteinExistence type="predicted"/>
<dbReference type="PANTHER" id="PTHR24185:SF1">
    <property type="entry name" value="CALCIUM-INDEPENDENT PHOSPHOLIPASE A2-GAMMA"/>
    <property type="match status" value="1"/>
</dbReference>
<feature type="region of interest" description="Disordered" evidence="5">
    <location>
        <begin position="331"/>
        <end position="367"/>
    </location>
</feature>
<feature type="compositionally biased region" description="Basic and acidic residues" evidence="5">
    <location>
        <begin position="249"/>
        <end position="259"/>
    </location>
</feature>
<feature type="domain" description="PNPLA" evidence="6">
    <location>
        <begin position="467"/>
        <end position="662"/>
    </location>
</feature>
<evidence type="ECO:0000259" key="6">
    <source>
        <dbReference type="PROSITE" id="PS51635"/>
    </source>
</evidence>
<dbReference type="PANTHER" id="PTHR24185">
    <property type="entry name" value="CALCIUM-INDEPENDENT PHOSPHOLIPASE A2-GAMMA"/>
    <property type="match status" value="1"/>
</dbReference>
<dbReference type="InterPro" id="IPR045217">
    <property type="entry name" value="PNPLA8-like"/>
</dbReference>
<feature type="short sequence motif" description="DGA/G" evidence="4">
    <location>
        <begin position="649"/>
        <end position="651"/>
    </location>
</feature>
<evidence type="ECO:0000313" key="8">
    <source>
        <dbReference type="Proteomes" id="UP000694551"/>
    </source>
</evidence>
<dbReference type="GO" id="GO:0016042">
    <property type="term" value="P:lipid catabolic process"/>
    <property type="evidence" value="ECO:0007669"/>
    <property type="project" value="UniProtKB-UniRule"/>
</dbReference>
<sequence length="804" mass="91244">MTGHFSLDAYLFFVINPKSLWWKQRNKYLYLYRPKVCWRINHAIHPRVFHTSEPRCKWARSRTFWYYKYIYSHDFLYYRVSKLLTSSSKGLTKVNSRMSRIKNTIESVSKAVSGTHSELVSRIARLKSHSGTLGKANKSNADANNISVNLENDKQVTDARTQEDCNRGPAARKPTCANEISDSMLVSSSGTYEDTPEDSASTKHHLFHISYFSTNFGETYSFIADHINWYFNKSVMDQERKRNALLQDSKSEERNKLDSLENAVMSEEKRVDSAATSAPEAETLATEKANTALPVSTKKSIANFLSYPSNSVQAFVDSYIGGLVPKLRSDTKVVSQEKSKQPEQELSEKDDEEKAKESKTAEEREKHLSLQREKIIARVSIDNRTRALVQALRRSSNQRVCISRVEELTYHLLEFPESRGVAIKEKLIPCLLRLRQANDESLQAAVRETLAIIGYTDPVKGWGIRVLAIDGGGTRGLVALQTLRKLEELTGKPVHQLFDYICGVSTGAILAFMLGLFHIPLDDCEELYRKLGSDVFKQNVIVGTVKMGWSHAFYDSDIWEKMLKEKMGSNLMIETARNSKCPKVAAVSTIVNRGTPLKAFVFRNYNHFPGVKSHYIGGCQYKLWQAIRASSAAPGYFQEYVLGNDLHQDGGLLLNNPSALAVHECKCLWPNVPLQCLISLGTGRYESEGKTSVTYTSLKAKLTNVISSATDTEEVHTMLDALLPPNTYFRFNPLMNEDIPLDESRKEKLNQLQTDGIRYLERNEEKLRKAAKILIQEKTTLQRLQDWIRLKADMYEGLPFLSKL</sequence>
<feature type="short sequence motif" description="GXSXG" evidence="4">
    <location>
        <begin position="503"/>
        <end position="507"/>
    </location>
</feature>
<dbReference type="Pfam" id="PF01734">
    <property type="entry name" value="Patatin"/>
    <property type="match status" value="1"/>
</dbReference>
<evidence type="ECO:0000256" key="3">
    <source>
        <dbReference type="ARBA" id="ARBA00023098"/>
    </source>
</evidence>
<dbReference type="GO" id="GO:0047499">
    <property type="term" value="F:calcium-independent phospholipase A2 activity"/>
    <property type="evidence" value="ECO:0007669"/>
    <property type="project" value="TreeGrafter"/>
</dbReference>
<keyword evidence="8" id="KW-1185">Reference proteome</keyword>
<evidence type="ECO:0000256" key="5">
    <source>
        <dbReference type="SAM" id="MobiDB-lite"/>
    </source>
</evidence>
<keyword evidence="1 4" id="KW-0378">Hydrolase</keyword>
<dbReference type="AlphaFoldDB" id="A0A8D0FPE2"/>
<feature type="short sequence motif" description="GXGXXG" evidence="4">
    <location>
        <begin position="471"/>
        <end position="476"/>
    </location>
</feature>